<accession>C5B548</accession>
<feature type="compositionally biased region" description="Low complexity" evidence="1">
    <location>
        <begin position="133"/>
        <end position="147"/>
    </location>
</feature>
<keyword evidence="2" id="KW-0614">Plasmid</keyword>
<feature type="compositionally biased region" description="Low complexity" evidence="1">
    <location>
        <begin position="107"/>
        <end position="122"/>
    </location>
</feature>
<name>C5B548_METEA</name>
<feature type="compositionally biased region" description="Acidic residues" evidence="1">
    <location>
        <begin position="410"/>
        <end position="424"/>
    </location>
</feature>
<dbReference type="HOGENOM" id="CLU_495032_0_0_5"/>
<proteinExistence type="predicted"/>
<evidence type="ECO:0000256" key="1">
    <source>
        <dbReference type="SAM" id="MobiDB-lite"/>
    </source>
</evidence>
<feature type="compositionally biased region" description="Basic and acidic residues" evidence="1">
    <location>
        <begin position="425"/>
        <end position="451"/>
    </location>
</feature>
<feature type="region of interest" description="Disordered" evidence="1">
    <location>
        <begin position="262"/>
        <end position="510"/>
    </location>
</feature>
<dbReference type="Proteomes" id="UP000009081">
    <property type="component" value="Plasmid megaplasmid"/>
</dbReference>
<feature type="compositionally biased region" description="Low complexity" evidence="1">
    <location>
        <begin position="452"/>
        <end position="461"/>
    </location>
</feature>
<feature type="compositionally biased region" description="Acidic residues" evidence="1">
    <location>
        <begin position="300"/>
        <end position="331"/>
    </location>
</feature>
<organism evidence="2 3">
    <name type="scientific">Methylorubrum extorquens (strain ATCC 14718 / DSM 1338 / JCM 2805 / NCIMB 9133 / AM1)</name>
    <name type="common">Methylobacterium extorquens</name>
    <dbReference type="NCBI Taxonomy" id="272630"/>
    <lineage>
        <taxon>Bacteria</taxon>
        <taxon>Pseudomonadati</taxon>
        <taxon>Pseudomonadota</taxon>
        <taxon>Alphaproteobacteria</taxon>
        <taxon>Hyphomicrobiales</taxon>
        <taxon>Methylobacteriaceae</taxon>
        <taxon>Methylorubrum</taxon>
    </lineage>
</organism>
<feature type="compositionally biased region" description="Pro residues" evidence="1">
    <location>
        <begin position="123"/>
        <end position="132"/>
    </location>
</feature>
<dbReference type="RefSeq" id="WP_012754021.1">
    <property type="nucleotide sequence ID" value="NC_012811.1"/>
</dbReference>
<keyword evidence="3" id="KW-1185">Reference proteome</keyword>
<dbReference type="KEGG" id="mea:Mex_2p0736"/>
<evidence type="ECO:0000313" key="2">
    <source>
        <dbReference type="EMBL" id="ACS43580.1"/>
    </source>
</evidence>
<evidence type="ECO:0000313" key="3">
    <source>
        <dbReference type="Proteomes" id="UP000009081"/>
    </source>
</evidence>
<reference evidence="2 3" key="1">
    <citation type="journal article" date="2009" name="PLoS ONE">
        <title>Methylobacterium genome sequences: a reference blueprint to investigate microbial metabolism of C1 compounds from natural and industrial sources.</title>
        <authorList>
            <person name="Vuilleumier S."/>
            <person name="Chistoserdova L."/>
            <person name="Lee M.-C."/>
            <person name="Bringel F."/>
            <person name="Lajus A."/>
            <person name="Zhou Y."/>
            <person name="Gourion B."/>
            <person name="Barbe V."/>
            <person name="Chang J."/>
            <person name="Cruveiller S."/>
            <person name="Dossat C."/>
            <person name="Gillett W."/>
            <person name="Gruffaz C."/>
            <person name="Haugen E."/>
            <person name="Hourcade E."/>
            <person name="Levy R."/>
            <person name="Mangenot S."/>
            <person name="Muller E."/>
            <person name="Nadalig T."/>
            <person name="Pagni M."/>
            <person name="Penny C."/>
            <person name="Peyraud R."/>
            <person name="Robinson D.G."/>
            <person name="Roche D."/>
            <person name="Rouy Z."/>
            <person name="Saenampechek C."/>
            <person name="Salvignol G."/>
            <person name="Vallenet D."/>
            <person name="Wu Z."/>
            <person name="Marx C.J."/>
            <person name="Vorholt J.A."/>
            <person name="Olson M.V."/>
            <person name="Kaul R."/>
            <person name="Weissenbach J."/>
            <person name="Medigue C."/>
            <person name="Lidstrom M.E."/>
        </authorList>
    </citation>
    <scope>NUCLEOTIDE SEQUENCE [LARGE SCALE GENOMIC DNA]</scope>
    <source>
        <strain evidence="3">ATCC 14718 / DSM 1338 / JCM 2805 / NCIMB 9133 / AM1</strain>
    </source>
</reference>
<dbReference type="AlphaFoldDB" id="C5B548"/>
<sequence length="550" mass="56518">METKSSLKALQPVELRLAASFRLRREIARLTGIDEALQAEARDMTAAVIGDRAEVVAVMLDVIGKPFEFDDEAAADAFGAGALEAFLDGEHGLRLEGAPEPVRADSGEAPPAQAAAGATPAGPAAPPAPPAQPQGAPQPQETGGQPQDSERQSHVEIVANRLADYDVAMPDDFLGVMFDALKRPEAELIMAEAALAVVDGLTLEASPYKADRGKVHWRRKLFEEAFAHFQANPPRLVEGQAGDGLTALPSAAVAPPAIAAPTAPAVPETDAEALLPPRTEPVGGPDGLDEPEIREAADAGTEESDEAGIDLADDPGPDAEASDGGPESDEADGQHGGAAGEAQETTTGRVIDFPVQAVRGQEPEADDVLDPFGAGPSLAAVRTPTPAPTLFGGAFEPASEDPLGETPPPFDDEADWGGSDEEADRLDREFAERTGYDRPDDGSNDRDDARLDPAAAAALADVVETPPAIHLQPLPSGGVPPRPAMPSLRSAPAVPPRPASPTPIGQMPAVASSPVPVAAAAPPARPSLAPAADSGVRVAPRPVAVRPPGM</sequence>
<dbReference type="EMBL" id="CP001511">
    <property type="protein sequence ID" value="ACS43580.1"/>
    <property type="molecule type" value="Genomic_DNA"/>
</dbReference>
<protein>
    <submittedName>
        <fullName evidence="2">Uncharacterized protein</fullName>
    </submittedName>
</protein>
<feature type="region of interest" description="Disordered" evidence="1">
    <location>
        <begin position="96"/>
        <end position="152"/>
    </location>
</feature>
<geneLocation type="plasmid" evidence="2 3">
    <name>megaplasmid</name>
</geneLocation>
<gene>
    <name evidence="2" type="ordered locus">MexAM1_META2p0736</name>
</gene>